<keyword evidence="1" id="KW-0812">Transmembrane</keyword>
<gene>
    <name evidence="3" type="primary">cpaB</name>
    <name evidence="3" type="ORF">FHY56_09300</name>
</gene>
<dbReference type="NCBIfam" id="TIGR03177">
    <property type="entry name" value="pilus_cpaB"/>
    <property type="match status" value="1"/>
</dbReference>
<protein>
    <submittedName>
        <fullName evidence="3">Flp pilus assembly protein CpaB</fullName>
    </submittedName>
</protein>
<reference evidence="3 4" key="1">
    <citation type="journal article" date="2003" name="Int. J. Syst. Evol. Microbiol.">
        <title>Towards a standardized format for the description of a novel species (of an established genus): Ochrobactrum gallinifaecis sp. nov.</title>
        <authorList>
            <person name="Kampfer P."/>
            <person name="Buczolits S."/>
            <person name="Albrecht A."/>
            <person name="Busse H.J."/>
            <person name="Stackebrandt E."/>
        </authorList>
    </citation>
    <scope>NUCLEOTIDE SEQUENCE [LARGE SCALE GENOMIC DNA]</scope>
    <source>
        <strain evidence="3 4">ISO 196</strain>
    </source>
</reference>
<keyword evidence="1" id="KW-1133">Transmembrane helix</keyword>
<feature type="domain" description="Flp pilus assembly protein RcpC/CpaB" evidence="2">
    <location>
        <begin position="120"/>
        <end position="236"/>
    </location>
</feature>
<dbReference type="InterPro" id="IPR031571">
    <property type="entry name" value="RcpC_dom"/>
</dbReference>
<name>A0A502BQ87_9HYPH</name>
<dbReference type="AlphaFoldDB" id="A0A502BQ87"/>
<accession>A0A502BQ87</accession>
<dbReference type="Proteomes" id="UP000315388">
    <property type="component" value="Unassembled WGS sequence"/>
</dbReference>
<evidence type="ECO:0000256" key="1">
    <source>
        <dbReference type="SAM" id="Phobius"/>
    </source>
</evidence>
<dbReference type="InterPro" id="IPR017592">
    <property type="entry name" value="Pilus_assmbl_Flp-typ_CpaB"/>
</dbReference>
<proteinExistence type="predicted"/>
<organism evidence="3 4">
    <name type="scientific">Brucella gallinifaecis</name>
    <dbReference type="NCBI Taxonomy" id="215590"/>
    <lineage>
        <taxon>Bacteria</taxon>
        <taxon>Pseudomonadati</taxon>
        <taxon>Pseudomonadota</taxon>
        <taxon>Alphaproteobacteria</taxon>
        <taxon>Hyphomicrobiales</taxon>
        <taxon>Brucellaceae</taxon>
        <taxon>Brucella/Ochrobactrum group</taxon>
        <taxon>Brucella</taxon>
    </lineage>
</organism>
<keyword evidence="4" id="KW-1185">Reference proteome</keyword>
<sequence length="281" mass="30324">MLRLRRITLFVFAAIAAVVTLLIGTFEVLKGSNQTVEYHEAKPRPVEVLVVDRSLQPGDKLEGALSWQTRSSDIVQPGAVMREAEPEAIEGLAQLRLKTAVMPGHILNVSDYIPLEKRALSLKIKPHMRAMAVNVAVDTVAGGFILPDDKVDVVITRTRPGANGNADINLGRLPSMITETVLRDVRVLAIDQVAASSDAEEPVILGKTATLELTPAQVEIMVAAQAMASKVDLSLRSAIVENDEVPLESEKDAEHLVFAPGPKGNVHLITSSNITEVGVRR</sequence>
<dbReference type="EMBL" id="VEWJ01000005">
    <property type="protein sequence ID" value="TPF75446.1"/>
    <property type="molecule type" value="Genomic_DNA"/>
</dbReference>
<keyword evidence="1" id="KW-0472">Membrane</keyword>
<evidence type="ECO:0000313" key="3">
    <source>
        <dbReference type="EMBL" id="TPF75446.1"/>
    </source>
</evidence>
<comment type="caution">
    <text evidence="3">The sequence shown here is derived from an EMBL/GenBank/DDBJ whole genome shotgun (WGS) entry which is preliminary data.</text>
</comment>
<dbReference type="Pfam" id="PF16976">
    <property type="entry name" value="RcpC"/>
    <property type="match status" value="1"/>
</dbReference>
<feature type="transmembrane region" description="Helical" evidence="1">
    <location>
        <begin position="7"/>
        <end position="26"/>
    </location>
</feature>
<evidence type="ECO:0000259" key="2">
    <source>
        <dbReference type="Pfam" id="PF16976"/>
    </source>
</evidence>
<evidence type="ECO:0000313" key="4">
    <source>
        <dbReference type="Proteomes" id="UP000315388"/>
    </source>
</evidence>